<evidence type="ECO:0000259" key="1">
    <source>
        <dbReference type="Pfam" id="PF13847"/>
    </source>
</evidence>
<dbReference type="InterPro" id="IPR025714">
    <property type="entry name" value="Methyltranfer_dom"/>
</dbReference>
<dbReference type="Gene3D" id="3.40.50.150">
    <property type="entry name" value="Vaccinia Virus protein VP39"/>
    <property type="match status" value="1"/>
</dbReference>
<protein>
    <submittedName>
        <fullName evidence="2">Methyltransferase domain protein</fullName>
    </submittedName>
</protein>
<dbReference type="EMBL" id="AHJG01000049">
    <property type="protein sequence ID" value="EPA06470.1"/>
    <property type="molecule type" value="Genomic_DNA"/>
</dbReference>
<dbReference type="Proteomes" id="UP000014065">
    <property type="component" value="Unassembled WGS sequence"/>
</dbReference>
<evidence type="ECO:0000313" key="2">
    <source>
        <dbReference type="EMBL" id="EPA06470.1"/>
    </source>
</evidence>
<name>S2E5L1_9ARCH</name>
<keyword evidence="2" id="KW-0489">Methyltransferase</keyword>
<sequence>MKNNYVLGYTSNEMKRLQIQASLFESFAREALIKAGLKPGMRCIDIGCGIGNVSKLMKEMVGKSGSVIGTDIEKKYVDYCNNNWKSLNISFSQDDILNSNISGKFDIVYSRLMFVHLKNKLKAIKLMKEIVKKNGMIIIQELDHAPGSWLSHPDKPSVEVLRKIYVKLIKKTGGDPFSGRKIYDLFLDEGLQTTLYCQVPILQMTQKPFSELGWMFADSLKSSILSNNFMTESQFEQLFDDLKEISKDKRCFVTYARFFTIFGKNTKS</sequence>
<comment type="caution">
    <text evidence="2">The sequence shown here is derived from an EMBL/GenBank/DDBJ whole genome shotgun (WGS) entry which is preliminary data.</text>
</comment>
<proteinExistence type="predicted"/>
<gene>
    <name evidence="2" type="ORF">BG20_I1904</name>
</gene>
<dbReference type="SUPFAM" id="SSF53335">
    <property type="entry name" value="S-adenosyl-L-methionine-dependent methyltransferases"/>
    <property type="match status" value="1"/>
</dbReference>
<dbReference type="OrthoDB" id="1018at2157"/>
<dbReference type="GO" id="GO:0008168">
    <property type="term" value="F:methyltransferase activity"/>
    <property type="evidence" value="ECO:0007669"/>
    <property type="project" value="UniProtKB-KW"/>
</dbReference>
<reference evidence="2 3" key="1">
    <citation type="journal article" date="2012" name="J. Bacteriol.">
        <title>Genome Sequence of "Candidatus Nitrosoarchaeum limnia" BG20, a Low-Salinity Ammonia-Oxidizing Archaeon from the San Francisco Bay Estuary.</title>
        <authorList>
            <person name="Mosier A.C."/>
            <person name="Allen E.E."/>
            <person name="Kim M."/>
            <person name="Ferriera S."/>
            <person name="Francis C.A."/>
        </authorList>
    </citation>
    <scope>NUCLEOTIDE SEQUENCE [LARGE SCALE GENOMIC DNA]</scope>
    <source>
        <strain evidence="2 3">BG20</strain>
    </source>
</reference>
<keyword evidence="2" id="KW-0808">Transferase</keyword>
<dbReference type="GO" id="GO:0032259">
    <property type="term" value="P:methylation"/>
    <property type="evidence" value="ECO:0007669"/>
    <property type="project" value="UniProtKB-KW"/>
</dbReference>
<keyword evidence="3" id="KW-1185">Reference proteome</keyword>
<organism evidence="2 3">
    <name type="scientific">Candidatus Nitrosarchaeum limnium BG20</name>
    <dbReference type="NCBI Taxonomy" id="859192"/>
    <lineage>
        <taxon>Archaea</taxon>
        <taxon>Nitrososphaerota</taxon>
        <taxon>Nitrososphaeria</taxon>
        <taxon>Nitrosopumilales</taxon>
        <taxon>Nitrosopumilaceae</taxon>
        <taxon>Nitrosarchaeum</taxon>
    </lineage>
</organism>
<dbReference type="CDD" id="cd02440">
    <property type="entry name" value="AdoMet_MTases"/>
    <property type="match status" value="1"/>
</dbReference>
<dbReference type="PANTHER" id="PTHR43861">
    <property type="entry name" value="TRANS-ACONITATE 2-METHYLTRANSFERASE-RELATED"/>
    <property type="match status" value="1"/>
</dbReference>
<feature type="domain" description="Methyltransferase" evidence="1">
    <location>
        <begin position="38"/>
        <end position="143"/>
    </location>
</feature>
<dbReference type="Pfam" id="PF13847">
    <property type="entry name" value="Methyltransf_31"/>
    <property type="match status" value="1"/>
</dbReference>
<dbReference type="AlphaFoldDB" id="S2E5L1"/>
<dbReference type="InterPro" id="IPR029063">
    <property type="entry name" value="SAM-dependent_MTases_sf"/>
</dbReference>
<accession>S2E5L1</accession>
<evidence type="ECO:0000313" key="3">
    <source>
        <dbReference type="Proteomes" id="UP000014065"/>
    </source>
</evidence>
<dbReference type="RefSeq" id="WP_010190067.1">
    <property type="nucleotide sequence ID" value="NZ_AHJG01000049.1"/>
</dbReference>